<sequence length="76" mass="8172">MKTARLALFAALIGLGSLLGSAHLSPAAAGWGSQYGWMGNKSYMDCLKYVGAFGADYPNRNKNIETCKRNYLPGGR</sequence>
<proteinExistence type="predicted"/>
<dbReference type="EMBL" id="CP041090">
    <property type="protein sequence ID" value="QDF40047.1"/>
    <property type="molecule type" value="Genomic_DNA"/>
</dbReference>
<dbReference type="AlphaFoldDB" id="A0A6G9A5R0"/>
<feature type="chain" id="PRO_5026088069" description="DUF3551 domain-containing protein" evidence="1">
    <location>
        <begin position="23"/>
        <end position="76"/>
    </location>
</feature>
<keyword evidence="1" id="KW-0732">Signal</keyword>
<evidence type="ECO:0000256" key="1">
    <source>
        <dbReference type="SAM" id="SignalP"/>
    </source>
</evidence>
<name>A0A6G9A5R0_9BRAD</name>
<reference evidence="3" key="3">
    <citation type="submission" date="2024-02" db="EMBL/GenBank/DDBJ databases">
        <authorList>
            <person name="Bromfield E.S.P."/>
            <person name="Cloutier S."/>
            <person name="Nguyen H.D.T."/>
        </authorList>
    </citation>
    <scope>NUCLEOTIDE SEQUENCE</scope>
    <source>
        <strain evidence="3">101S1MB</strain>
        <strain evidence="2">65S1MB</strain>
    </source>
</reference>
<feature type="signal peptide" evidence="1">
    <location>
        <begin position="1"/>
        <end position="22"/>
    </location>
</feature>
<keyword evidence="4" id="KW-1185">Reference proteome</keyword>
<evidence type="ECO:0000313" key="5">
    <source>
        <dbReference type="Proteomes" id="UP000500895"/>
    </source>
</evidence>
<dbReference type="RefSeq" id="WP_140481080.1">
    <property type="nucleotide sequence ID" value="NZ_CP041090.2"/>
</dbReference>
<dbReference type="Proteomes" id="UP000319298">
    <property type="component" value="Chromosome"/>
</dbReference>
<protein>
    <recommendedName>
        <fullName evidence="6">DUF3551 domain-containing protein</fullName>
    </recommendedName>
</protein>
<organism evidence="3 5">
    <name type="scientific">Bradyrhizobium symbiodeficiens</name>
    <dbReference type="NCBI Taxonomy" id="1404367"/>
    <lineage>
        <taxon>Bacteria</taxon>
        <taxon>Pseudomonadati</taxon>
        <taxon>Pseudomonadota</taxon>
        <taxon>Alphaproteobacteria</taxon>
        <taxon>Hyphomicrobiales</taxon>
        <taxon>Nitrobacteraceae</taxon>
        <taxon>Bradyrhizobium</taxon>
    </lineage>
</organism>
<evidence type="ECO:0008006" key="6">
    <source>
        <dbReference type="Google" id="ProtNLM"/>
    </source>
</evidence>
<gene>
    <name evidence="2" type="ORF">FJN17_22150</name>
    <name evidence="3" type="ORF">HAV00_16810</name>
</gene>
<evidence type="ECO:0000313" key="3">
    <source>
        <dbReference type="EMBL" id="QIP07822.1"/>
    </source>
</evidence>
<evidence type="ECO:0000313" key="2">
    <source>
        <dbReference type="EMBL" id="QDF40047.1"/>
    </source>
</evidence>
<accession>A0A6G9A5R0</accession>
<dbReference type="EMBL" id="CP050066">
    <property type="protein sequence ID" value="QIP07822.1"/>
    <property type="molecule type" value="Genomic_DNA"/>
</dbReference>
<dbReference type="Proteomes" id="UP000500895">
    <property type="component" value="Chromosome"/>
</dbReference>
<reference evidence="4 5" key="2">
    <citation type="journal article" date="2020" name="Int. J. Syst. Evol. Microbiol.">
        <title>Description and complete genome sequences of Bradyrhizobium symbiodeficiens sp. nov., a non-symbiotic bacterium associated with legumes native to Canada.</title>
        <authorList>
            <person name="Bromfield E.S.P."/>
            <person name="Cloutier S."/>
            <person name="Nguyen H.D.T."/>
        </authorList>
    </citation>
    <scope>NUCLEOTIDE SEQUENCE [LARGE SCALE GENOMIC DNA]</scope>
    <source>
        <strain evidence="3 5">101S1MB</strain>
        <strain evidence="2 4">65S1MB</strain>
    </source>
</reference>
<reference evidence="4" key="1">
    <citation type="submission" date="2019-06" db="EMBL/GenBank/DDBJ databases">
        <title>Whole-Genome Sequence of Bradyrhizobium sp. 3 Strain 65S1MB.</title>
        <authorList>
            <person name="Bromfield E.S.P."/>
            <person name="Cloutier S."/>
            <person name="Nguyen H.D.T."/>
        </authorList>
    </citation>
    <scope>NUCLEOTIDE SEQUENCE [LARGE SCALE GENOMIC DNA]</scope>
    <source>
        <strain evidence="4">65S1MB</strain>
    </source>
</reference>
<evidence type="ECO:0000313" key="4">
    <source>
        <dbReference type="Proteomes" id="UP000319298"/>
    </source>
</evidence>